<name>X1UMT3_9ZZZZ</name>
<gene>
    <name evidence="1" type="ORF">S12H4_43050</name>
</gene>
<dbReference type="EMBL" id="BARW01026387">
    <property type="protein sequence ID" value="GAJ04897.1"/>
    <property type="molecule type" value="Genomic_DNA"/>
</dbReference>
<dbReference type="AlphaFoldDB" id="X1UMT3"/>
<protein>
    <recommendedName>
        <fullName evidence="2">D,D-heptose 1,7-bisphosphate phosphatase</fullName>
    </recommendedName>
</protein>
<sequence length="41" mass="4559">GDSEVDFTVCQASGVPLIAYRNKSLKADFYIDNLLDILKIL</sequence>
<comment type="caution">
    <text evidence="1">The sequence shown here is derived from an EMBL/GenBank/DDBJ whole genome shotgun (WGS) entry which is preliminary data.</text>
</comment>
<organism evidence="1">
    <name type="scientific">marine sediment metagenome</name>
    <dbReference type="NCBI Taxonomy" id="412755"/>
    <lineage>
        <taxon>unclassified sequences</taxon>
        <taxon>metagenomes</taxon>
        <taxon>ecological metagenomes</taxon>
    </lineage>
</organism>
<evidence type="ECO:0000313" key="1">
    <source>
        <dbReference type="EMBL" id="GAJ04897.1"/>
    </source>
</evidence>
<evidence type="ECO:0008006" key="2">
    <source>
        <dbReference type="Google" id="ProtNLM"/>
    </source>
</evidence>
<reference evidence="1" key="1">
    <citation type="journal article" date="2014" name="Front. Microbiol.">
        <title>High frequency of phylogenetically diverse reductive dehalogenase-homologous genes in deep subseafloor sedimentary metagenomes.</title>
        <authorList>
            <person name="Kawai M."/>
            <person name="Futagami T."/>
            <person name="Toyoda A."/>
            <person name="Takaki Y."/>
            <person name="Nishi S."/>
            <person name="Hori S."/>
            <person name="Arai W."/>
            <person name="Tsubouchi T."/>
            <person name="Morono Y."/>
            <person name="Uchiyama I."/>
            <person name="Ito T."/>
            <person name="Fujiyama A."/>
            <person name="Inagaki F."/>
            <person name="Takami H."/>
        </authorList>
    </citation>
    <scope>NUCLEOTIDE SEQUENCE</scope>
    <source>
        <strain evidence="1">Expedition CK06-06</strain>
    </source>
</reference>
<proteinExistence type="predicted"/>
<accession>X1UMT3</accession>
<feature type="non-terminal residue" evidence="1">
    <location>
        <position position="1"/>
    </location>
</feature>